<protein>
    <submittedName>
        <fullName evidence="2">Putative DNA-binding transcriptional regulator AlpA</fullName>
    </submittedName>
</protein>
<gene>
    <name evidence="2" type="ORF">HNR40_010843</name>
</gene>
<dbReference type="InterPro" id="IPR009061">
    <property type="entry name" value="DNA-bd_dom_put_sf"/>
</dbReference>
<feature type="domain" description="Helix-turn-helix" evidence="1">
    <location>
        <begin position="9"/>
        <end position="57"/>
    </location>
</feature>
<dbReference type="Proteomes" id="UP000568380">
    <property type="component" value="Unassembled WGS sequence"/>
</dbReference>
<organism evidence="2 3">
    <name type="scientific">Nonomuraea endophytica</name>
    <dbReference type="NCBI Taxonomy" id="714136"/>
    <lineage>
        <taxon>Bacteria</taxon>
        <taxon>Bacillati</taxon>
        <taxon>Actinomycetota</taxon>
        <taxon>Actinomycetes</taxon>
        <taxon>Streptosporangiales</taxon>
        <taxon>Streptosporangiaceae</taxon>
        <taxon>Nonomuraea</taxon>
    </lineage>
</organism>
<dbReference type="EMBL" id="JACHIN010000046">
    <property type="protein sequence ID" value="MBB5085327.1"/>
    <property type="molecule type" value="Genomic_DNA"/>
</dbReference>
<sequence length="58" mass="6955">MTKDQRLWTPEEVSEFLGIPLGTLYQWRTRRVGPRGRRVGKHLRYAPADVRAWFEEQL</sequence>
<evidence type="ECO:0000259" key="1">
    <source>
        <dbReference type="Pfam" id="PF12728"/>
    </source>
</evidence>
<name>A0A7W8AFM1_9ACTN</name>
<dbReference type="Pfam" id="PF12728">
    <property type="entry name" value="HTH_17"/>
    <property type="match status" value="1"/>
</dbReference>
<reference evidence="2 3" key="1">
    <citation type="submission" date="2020-08" db="EMBL/GenBank/DDBJ databases">
        <title>Genomic Encyclopedia of Type Strains, Phase IV (KMG-IV): sequencing the most valuable type-strain genomes for metagenomic binning, comparative biology and taxonomic classification.</title>
        <authorList>
            <person name="Goeker M."/>
        </authorList>
    </citation>
    <scope>NUCLEOTIDE SEQUENCE [LARGE SCALE GENOMIC DNA]</scope>
    <source>
        <strain evidence="2 3">DSM 45385</strain>
    </source>
</reference>
<evidence type="ECO:0000313" key="2">
    <source>
        <dbReference type="EMBL" id="MBB5085327.1"/>
    </source>
</evidence>
<proteinExistence type="predicted"/>
<comment type="caution">
    <text evidence="2">The sequence shown here is derived from an EMBL/GenBank/DDBJ whole genome shotgun (WGS) entry which is preliminary data.</text>
</comment>
<evidence type="ECO:0000313" key="3">
    <source>
        <dbReference type="Proteomes" id="UP000568380"/>
    </source>
</evidence>
<accession>A0A7W8AFM1</accession>
<dbReference type="GO" id="GO:0003677">
    <property type="term" value="F:DNA binding"/>
    <property type="evidence" value="ECO:0007669"/>
    <property type="project" value="UniProtKB-KW"/>
</dbReference>
<dbReference type="SUPFAM" id="SSF46955">
    <property type="entry name" value="Putative DNA-binding domain"/>
    <property type="match status" value="1"/>
</dbReference>
<keyword evidence="3" id="KW-1185">Reference proteome</keyword>
<dbReference type="InterPro" id="IPR041657">
    <property type="entry name" value="HTH_17"/>
</dbReference>
<dbReference type="RefSeq" id="WP_184976639.1">
    <property type="nucleotide sequence ID" value="NZ_JACHIN010000046.1"/>
</dbReference>
<keyword evidence="2" id="KW-0238">DNA-binding</keyword>
<dbReference type="AlphaFoldDB" id="A0A7W8AFM1"/>